<dbReference type="Proteomes" id="UP000749646">
    <property type="component" value="Unassembled WGS sequence"/>
</dbReference>
<proteinExistence type="predicted"/>
<name>A0A9P6SS94_9FUNG</name>
<evidence type="ECO:0000313" key="1">
    <source>
        <dbReference type="EMBL" id="KAF9995938.1"/>
    </source>
</evidence>
<dbReference type="EMBL" id="JAAAHW010001256">
    <property type="protein sequence ID" value="KAF9995938.1"/>
    <property type="molecule type" value="Genomic_DNA"/>
</dbReference>
<protein>
    <submittedName>
        <fullName evidence="1">Uncharacterized protein</fullName>
    </submittedName>
</protein>
<reference evidence="1" key="1">
    <citation type="journal article" date="2020" name="Fungal Divers.">
        <title>Resolving the Mortierellaceae phylogeny through synthesis of multi-gene phylogenetics and phylogenomics.</title>
        <authorList>
            <person name="Vandepol N."/>
            <person name="Liber J."/>
            <person name="Desiro A."/>
            <person name="Na H."/>
            <person name="Kennedy M."/>
            <person name="Barry K."/>
            <person name="Grigoriev I.V."/>
            <person name="Miller A.N."/>
            <person name="O'Donnell K."/>
            <person name="Stajich J.E."/>
            <person name="Bonito G."/>
        </authorList>
    </citation>
    <scope>NUCLEOTIDE SEQUENCE</scope>
    <source>
        <strain evidence="1">MES-2147</strain>
    </source>
</reference>
<organism evidence="1 2">
    <name type="scientific">Modicella reniformis</name>
    <dbReference type="NCBI Taxonomy" id="1440133"/>
    <lineage>
        <taxon>Eukaryota</taxon>
        <taxon>Fungi</taxon>
        <taxon>Fungi incertae sedis</taxon>
        <taxon>Mucoromycota</taxon>
        <taxon>Mortierellomycotina</taxon>
        <taxon>Mortierellomycetes</taxon>
        <taxon>Mortierellales</taxon>
        <taxon>Mortierellaceae</taxon>
        <taxon>Modicella</taxon>
    </lineage>
</organism>
<accession>A0A9P6SS94</accession>
<feature type="non-terminal residue" evidence="1">
    <location>
        <position position="1"/>
    </location>
</feature>
<evidence type="ECO:0000313" key="2">
    <source>
        <dbReference type="Proteomes" id="UP000749646"/>
    </source>
</evidence>
<dbReference type="AlphaFoldDB" id="A0A9P6SS94"/>
<gene>
    <name evidence="1" type="ORF">BGZ65_008454</name>
</gene>
<keyword evidence="2" id="KW-1185">Reference proteome</keyword>
<comment type="caution">
    <text evidence="1">The sequence shown here is derived from an EMBL/GenBank/DDBJ whole genome shotgun (WGS) entry which is preliminary data.</text>
</comment>
<sequence>SYYVSYEERQHNGVGLNEICNVNTLAMTDGGLENLLKLSRLVEFQIDPKSHPRTDCDESIRNLRSLNPMTGETIRTESRNEFIKGL</sequence>